<keyword evidence="1" id="KW-0472">Membrane</keyword>
<reference evidence="2" key="2">
    <citation type="submission" date="2016-06" db="EMBL/GenBank/DDBJ databases">
        <title>The genome of a short-lived fish provides insights into sex chromosome evolution and the genetic control of aging.</title>
        <authorList>
            <person name="Reichwald K."/>
            <person name="Felder M."/>
            <person name="Petzold A."/>
            <person name="Koch P."/>
            <person name="Groth M."/>
            <person name="Platzer M."/>
        </authorList>
    </citation>
    <scope>NUCLEOTIDE SEQUENCE</scope>
    <source>
        <tissue evidence="2">Brain</tissue>
    </source>
</reference>
<keyword evidence="1" id="KW-1133">Transmembrane helix</keyword>
<evidence type="ECO:0000313" key="2">
    <source>
        <dbReference type="EMBL" id="SBP84692.1"/>
    </source>
</evidence>
<organism evidence="2">
    <name type="scientific">Nothobranchius kadleci</name>
    <name type="common">African annual killifish</name>
    <dbReference type="NCBI Taxonomy" id="1051664"/>
    <lineage>
        <taxon>Eukaryota</taxon>
        <taxon>Metazoa</taxon>
        <taxon>Chordata</taxon>
        <taxon>Craniata</taxon>
        <taxon>Vertebrata</taxon>
        <taxon>Euteleostomi</taxon>
        <taxon>Actinopterygii</taxon>
        <taxon>Neopterygii</taxon>
        <taxon>Teleostei</taxon>
        <taxon>Neoteleostei</taxon>
        <taxon>Acanthomorphata</taxon>
        <taxon>Ovalentaria</taxon>
        <taxon>Atherinomorphae</taxon>
        <taxon>Cyprinodontiformes</taxon>
        <taxon>Nothobranchiidae</taxon>
        <taxon>Nothobranchius</taxon>
    </lineage>
</organism>
<evidence type="ECO:0000256" key="1">
    <source>
        <dbReference type="SAM" id="Phobius"/>
    </source>
</evidence>
<gene>
    <name evidence="2" type="primary">OLA.19164</name>
</gene>
<dbReference type="EMBL" id="HADZ01020751">
    <property type="protein sequence ID" value="SBP84692.1"/>
    <property type="molecule type" value="Transcribed_RNA"/>
</dbReference>
<proteinExistence type="predicted"/>
<keyword evidence="1" id="KW-0812">Transmembrane</keyword>
<sequence length="39" mass="4741">KPYFVASTGFTEFIFIRYTLFFDSVILFIYFKYLKTLLS</sequence>
<dbReference type="AlphaFoldDB" id="A0A1A8CY11"/>
<feature type="non-terminal residue" evidence="2">
    <location>
        <position position="1"/>
    </location>
</feature>
<feature type="transmembrane region" description="Helical" evidence="1">
    <location>
        <begin position="15"/>
        <end position="34"/>
    </location>
</feature>
<protein>
    <submittedName>
        <fullName evidence="2">Uncharacterized protein</fullName>
    </submittedName>
</protein>
<reference evidence="2" key="1">
    <citation type="submission" date="2016-05" db="EMBL/GenBank/DDBJ databases">
        <authorList>
            <person name="Lavstsen T."/>
            <person name="Jespersen J.S."/>
        </authorList>
    </citation>
    <scope>NUCLEOTIDE SEQUENCE</scope>
    <source>
        <tissue evidence="2">Brain</tissue>
    </source>
</reference>
<name>A0A1A8CY11_NOTKA</name>
<accession>A0A1A8CY11</accession>